<dbReference type="GO" id="GO:0051539">
    <property type="term" value="F:4 iron, 4 sulfur cluster binding"/>
    <property type="evidence" value="ECO:0007669"/>
    <property type="project" value="UniProtKB-KW"/>
</dbReference>
<evidence type="ECO:0000256" key="2">
    <source>
        <dbReference type="ARBA" id="ARBA00022490"/>
    </source>
</evidence>
<dbReference type="PROSITE" id="PS00198">
    <property type="entry name" value="4FE4S_FER_1"/>
    <property type="match status" value="1"/>
</dbReference>
<dbReference type="Pfam" id="PF13484">
    <property type="entry name" value="Fer4_16"/>
    <property type="match status" value="1"/>
</dbReference>
<keyword evidence="2" id="KW-0963">Cytoplasm</keyword>
<dbReference type="Pfam" id="PF08331">
    <property type="entry name" value="QueG_DUF1730"/>
    <property type="match status" value="1"/>
</dbReference>
<evidence type="ECO:0000256" key="5">
    <source>
        <dbReference type="ARBA" id="ARBA00023002"/>
    </source>
</evidence>
<organism evidence="7">
    <name type="scientific">marine metagenome</name>
    <dbReference type="NCBI Taxonomy" id="408172"/>
    <lineage>
        <taxon>unclassified sequences</taxon>
        <taxon>metagenomes</taxon>
        <taxon>ecological metagenomes</taxon>
    </lineage>
</organism>
<evidence type="ECO:0000256" key="1">
    <source>
        <dbReference type="ARBA" id="ARBA00022485"/>
    </source>
</evidence>
<feature type="non-terminal residue" evidence="7">
    <location>
        <position position="1"/>
    </location>
</feature>
<keyword evidence="1" id="KW-0479">Metal-binding</keyword>
<protein>
    <recommendedName>
        <fullName evidence="6">4Fe-4S ferredoxin-type domain-containing protein</fullName>
    </recommendedName>
</protein>
<keyword evidence="5" id="KW-0560">Oxidoreductase</keyword>
<gene>
    <name evidence="7" type="ORF">METZ01_LOCUS157786</name>
</gene>
<feature type="domain" description="4Fe-4S ferredoxin-type" evidence="6">
    <location>
        <begin position="173"/>
        <end position="205"/>
    </location>
</feature>
<dbReference type="PROSITE" id="PS51379">
    <property type="entry name" value="4FE4S_FER_2"/>
    <property type="match status" value="1"/>
</dbReference>
<keyword evidence="1" id="KW-0004">4Fe-4S</keyword>
<dbReference type="InterPro" id="IPR013542">
    <property type="entry name" value="QueG_DUF1730"/>
</dbReference>
<evidence type="ECO:0000259" key="6">
    <source>
        <dbReference type="PROSITE" id="PS51379"/>
    </source>
</evidence>
<accession>A0A382AV26</accession>
<dbReference type="AlphaFoldDB" id="A0A382AV26"/>
<proteinExistence type="predicted"/>
<reference evidence="7" key="1">
    <citation type="submission" date="2018-05" db="EMBL/GenBank/DDBJ databases">
        <authorList>
            <person name="Lanie J.A."/>
            <person name="Ng W.-L."/>
            <person name="Kazmierczak K.M."/>
            <person name="Andrzejewski T.M."/>
            <person name="Davidsen T.M."/>
            <person name="Wayne K.J."/>
            <person name="Tettelin H."/>
            <person name="Glass J.I."/>
            <person name="Rusch D."/>
            <person name="Podicherti R."/>
            <person name="Tsui H.-C.T."/>
            <person name="Winkler M.E."/>
        </authorList>
    </citation>
    <scope>NUCLEOTIDE SEQUENCE</scope>
</reference>
<name>A0A382AV26_9ZZZZ</name>
<dbReference type="InterPro" id="IPR004453">
    <property type="entry name" value="QueG"/>
</dbReference>
<feature type="non-terminal residue" evidence="7">
    <location>
        <position position="235"/>
    </location>
</feature>
<dbReference type="EMBL" id="UINC01026809">
    <property type="protein sequence ID" value="SVB04932.1"/>
    <property type="molecule type" value="Genomic_DNA"/>
</dbReference>
<sequence>VTSTDVKRFAREVGFDLCGIAPVDSFPELLFLEDWLDRGYAGEMRYMERTKRRRSDVRQVLPSARSVIALATLYNTDRPYSTEQNNPDEATISRYAWGEDYHDILKQRTEELLERLRGASKESFDARCYVDTGPIQERVYAQYAGLGWIGKNTCLIHPEQGSWFFLSEIITSLSLEVDTPQLDQCGTCTLCLEACPTDALREPGVLDSTRCLSYLTIELRGPIPDLHRPDLENHV</sequence>
<dbReference type="GO" id="GO:0008616">
    <property type="term" value="P:tRNA queuosine(34) biosynthetic process"/>
    <property type="evidence" value="ECO:0007669"/>
    <property type="project" value="UniProtKB-KW"/>
</dbReference>
<evidence type="ECO:0000313" key="7">
    <source>
        <dbReference type="EMBL" id="SVB04932.1"/>
    </source>
</evidence>
<evidence type="ECO:0000256" key="4">
    <source>
        <dbReference type="ARBA" id="ARBA00022785"/>
    </source>
</evidence>
<dbReference type="NCBIfam" id="TIGR00276">
    <property type="entry name" value="tRNA epoxyqueuosine(34) reductase QueG"/>
    <property type="match status" value="1"/>
</dbReference>
<dbReference type="InterPro" id="IPR017896">
    <property type="entry name" value="4Fe4S_Fe-S-bd"/>
</dbReference>
<keyword evidence="1" id="KW-0411">Iron-sulfur</keyword>
<keyword evidence="4" id="KW-0671">Queuosine biosynthesis</keyword>
<dbReference type="SUPFAM" id="SSF46548">
    <property type="entry name" value="alpha-helical ferredoxin"/>
    <property type="match status" value="1"/>
</dbReference>
<keyword evidence="3" id="KW-0819">tRNA processing</keyword>
<dbReference type="GO" id="GO:0052693">
    <property type="term" value="F:epoxyqueuosine reductase activity"/>
    <property type="evidence" value="ECO:0007669"/>
    <property type="project" value="TreeGrafter"/>
</dbReference>
<dbReference type="InterPro" id="IPR017900">
    <property type="entry name" value="4Fe4S_Fe_S_CS"/>
</dbReference>
<dbReference type="PANTHER" id="PTHR30002">
    <property type="entry name" value="EPOXYQUEUOSINE REDUCTASE"/>
    <property type="match status" value="1"/>
</dbReference>
<keyword evidence="1" id="KW-0408">Iron</keyword>
<evidence type="ECO:0000256" key="3">
    <source>
        <dbReference type="ARBA" id="ARBA00022694"/>
    </source>
</evidence>
<dbReference type="PANTHER" id="PTHR30002:SF4">
    <property type="entry name" value="EPOXYQUEUOSINE REDUCTASE"/>
    <property type="match status" value="1"/>
</dbReference>